<organism evidence="1 2">
    <name type="scientific">Gonium pectorale</name>
    <name type="common">Green alga</name>
    <dbReference type="NCBI Taxonomy" id="33097"/>
    <lineage>
        <taxon>Eukaryota</taxon>
        <taxon>Viridiplantae</taxon>
        <taxon>Chlorophyta</taxon>
        <taxon>core chlorophytes</taxon>
        <taxon>Chlorophyceae</taxon>
        <taxon>CS clade</taxon>
        <taxon>Chlamydomonadales</taxon>
        <taxon>Volvocaceae</taxon>
        <taxon>Gonium</taxon>
    </lineage>
</organism>
<dbReference type="STRING" id="33097.A0A150GXB0"/>
<keyword evidence="2" id="KW-1185">Reference proteome</keyword>
<dbReference type="GO" id="GO:0051603">
    <property type="term" value="P:proteolysis involved in protein catabolic process"/>
    <property type="evidence" value="ECO:0007669"/>
    <property type="project" value="TreeGrafter"/>
</dbReference>
<evidence type="ECO:0000313" key="1">
    <source>
        <dbReference type="EMBL" id="KXZ54546.1"/>
    </source>
</evidence>
<dbReference type="PANTHER" id="PTHR22726:SF1">
    <property type="entry name" value="METALLOENDOPEPTIDASE OMA1, MITOCHONDRIAL"/>
    <property type="match status" value="1"/>
</dbReference>
<dbReference type="OrthoDB" id="7464992at2759"/>
<dbReference type="EMBL" id="LSYV01000005">
    <property type="protein sequence ID" value="KXZ54546.1"/>
    <property type="molecule type" value="Genomic_DNA"/>
</dbReference>
<sequence>MMAAGGRAAPLLGLGGRGLGGHSGVPALVRTVWQDSKGYTHFRGRGSGWSLSEGGSRRALYVTGGLAAGFASYYVYCLEEVPYTGRRHSIMLVSRSGEQIMGKQLFEEVKAAAAAEGRLLPPSHPDVRRVERIGLAIAAVAGDGGGGGYVEHMKGLLWEFAVIDKNEPNAFVVPGGKVGLMGCRLGCAERVVDLRRTHAAWADGRGGGGAGGGGPTVEIEIFRTE</sequence>
<dbReference type="Proteomes" id="UP000075714">
    <property type="component" value="Unassembled WGS sequence"/>
</dbReference>
<evidence type="ECO:0000313" key="2">
    <source>
        <dbReference type="Proteomes" id="UP000075714"/>
    </source>
</evidence>
<dbReference type="AlphaFoldDB" id="A0A150GXB0"/>
<dbReference type="GO" id="GO:0004222">
    <property type="term" value="F:metalloendopeptidase activity"/>
    <property type="evidence" value="ECO:0007669"/>
    <property type="project" value="TreeGrafter"/>
</dbReference>
<gene>
    <name evidence="1" type="ORF">GPECTOR_4g611</name>
</gene>
<reference evidence="2" key="1">
    <citation type="journal article" date="2016" name="Nat. Commun.">
        <title>The Gonium pectorale genome demonstrates co-option of cell cycle regulation during the evolution of multicellularity.</title>
        <authorList>
            <person name="Hanschen E.R."/>
            <person name="Marriage T.N."/>
            <person name="Ferris P.J."/>
            <person name="Hamaji T."/>
            <person name="Toyoda A."/>
            <person name="Fujiyama A."/>
            <person name="Neme R."/>
            <person name="Noguchi H."/>
            <person name="Minakuchi Y."/>
            <person name="Suzuki M."/>
            <person name="Kawai-Toyooka H."/>
            <person name="Smith D.R."/>
            <person name="Sparks H."/>
            <person name="Anderson J."/>
            <person name="Bakaric R."/>
            <person name="Luria V."/>
            <person name="Karger A."/>
            <person name="Kirschner M.W."/>
            <person name="Durand P.M."/>
            <person name="Michod R.E."/>
            <person name="Nozaki H."/>
            <person name="Olson B.J."/>
        </authorList>
    </citation>
    <scope>NUCLEOTIDE SEQUENCE [LARGE SCALE GENOMIC DNA]</scope>
    <source>
        <strain evidence="2">NIES-2863</strain>
    </source>
</reference>
<proteinExistence type="predicted"/>
<dbReference type="InterPro" id="IPR051156">
    <property type="entry name" value="Mito/Outer_Membr_Metalloprot"/>
</dbReference>
<dbReference type="PANTHER" id="PTHR22726">
    <property type="entry name" value="METALLOENDOPEPTIDASE OMA1"/>
    <property type="match status" value="1"/>
</dbReference>
<accession>A0A150GXB0</accession>
<dbReference type="GO" id="GO:0016020">
    <property type="term" value="C:membrane"/>
    <property type="evidence" value="ECO:0007669"/>
    <property type="project" value="TreeGrafter"/>
</dbReference>
<comment type="caution">
    <text evidence="1">The sequence shown here is derived from an EMBL/GenBank/DDBJ whole genome shotgun (WGS) entry which is preliminary data.</text>
</comment>
<protein>
    <submittedName>
        <fullName evidence="1">Uncharacterized protein</fullName>
    </submittedName>
</protein>
<name>A0A150GXB0_GONPE</name>